<feature type="chain" id="PRO_5047373207" evidence="5">
    <location>
        <begin position="28"/>
        <end position="180"/>
    </location>
</feature>
<evidence type="ECO:0000313" key="7">
    <source>
        <dbReference type="Proteomes" id="UP001148203"/>
    </source>
</evidence>
<gene>
    <name evidence="6" type="ORF">M5G11_07070</name>
</gene>
<dbReference type="EMBL" id="JAMDGY010000018">
    <property type="protein sequence ID" value="MDD0990300.1"/>
    <property type="molecule type" value="Genomic_DNA"/>
</dbReference>
<sequence>MADKRRVPNWLLAVFCCSAFSAPAAFAQGRLALHGIIIDVPCNIQVGDQRQVLEMGNVPIAQIVRDGESVSVPFAIGLRDCHLNDQSTQASMLRAPQQFHMRFDGIEEGGRFALSGSLSGVALKIQDAQGREVSPGVPTEAALLKAGDVDVHYSLSLVGNGKLLKAGEHRTTVGFQVIYF</sequence>
<comment type="subcellular location">
    <subcellularLocation>
        <location evidence="1">Fimbrium</location>
    </subcellularLocation>
</comment>
<evidence type="ECO:0000256" key="4">
    <source>
        <dbReference type="ARBA" id="ARBA00023263"/>
    </source>
</evidence>
<dbReference type="PANTHER" id="PTHR33420">
    <property type="entry name" value="FIMBRIAL SUBUNIT ELFA-RELATED"/>
    <property type="match status" value="1"/>
</dbReference>
<proteinExistence type="inferred from homology"/>
<comment type="caution">
    <text evidence="6">The sequence shown here is derived from an EMBL/GenBank/DDBJ whole genome shotgun (WGS) entry which is preliminary data.</text>
</comment>
<evidence type="ECO:0000313" key="6">
    <source>
        <dbReference type="EMBL" id="MDD0990300.1"/>
    </source>
</evidence>
<dbReference type="Proteomes" id="UP001148203">
    <property type="component" value="Unassembled WGS sequence"/>
</dbReference>
<keyword evidence="3 5" id="KW-0732">Signal</keyword>
<keyword evidence="7" id="KW-1185">Reference proteome</keyword>
<accession>A0ABT5NQ57</accession>
<reference evidence="6 7" key="1">
    <citation type="submission" date="2022-05" db="EMBL/GenBank/DDBJ databases">
        <title>Novel Pseudomonas spp. Isolated from a Rainbow Trout Aquaculture Facility.</title>
        <authorList>
            <person name="Testerman T."/>
            <person name="Graf J."/>
        </authorList>
    </citation>
    <scope>NUCLEOTIDE SEQUENCE [LARGE SCALE GENOMIC DNA]</scope>
    <source>
        <strain evidence="6 7">ID681</strain>
    </source>
</reference>
<dbReference type="InterPro" id="IPR008966">
    <property type="entry name" value="Adhesion_dom_sf"/>
</dbReference>
<dbReference type="RefSeq" id="WP_273909195.1">
    <property type="nucleotide sequence ID" value="NZ_JAMDGX010000006.1"/>
</dbReference>
<organism evidence="6 7">
    <name type="scientific">Pseudomonas fontis</name>
    <dbReference type="NCBI Taxonomy" id="2942633"/>
    <lineage>
        <taxon>Bacteria</taxon>
        <taxon>Pseudomonadati</taxon>
        <taxon>Pseudomonadota</taxon>
        <taxon>Gammaproteobacteria</taxon>
        <taxon>Pseudomonadales</taxon>
        <taxon>Pseudomonadaceae</taxon>
        <taxon>Pseudomonas</taxon>
    </lineage>
</organism>
<dbReference type="SUPFAM" id="SSF49401">
    <property type="entry name" value="Bacterial adhesins"/>
    <property type="match status" value="1"/>
</dbReference>
<protein>
    <submittedName>
        <fullName evidence="6">Type 1 fimbrial protein</fullName>
    </submittedName>
</protein>
<evidence type="ECO:0000256" key="5">
    <source>
        <dbReference type="SAM" id="SignalP"/>
    </source>
</evidence>
<dbReference type="InterPro" id="IPR036937">
    <property type="entry name" value="Adhesion_dom_fimbrial_sf"/>
</dbReference>
<dbReference type="InterPro" id="IPR050263">
    <property type="entry name" value="Bact_Fimbrial_Adh_Pro"/>
</dbReference>
<dbReference type="Gene3D" id="2.60.40.1090">
    <property type="entry name" value="Fimbrial-type adhesion domain"/>
    <property type="match status" value="1"/>
</dbReference>
<feature type="signal peptide" evidence="5">
    <location>
        <begin position="1"/>
        <end position="27"/>
    </location>
</feature>
<comment type="similarity">
    <text evidence="2">Belongs to the fimbrial protein family.</text>
</comment>
<dbReference type="PANTHER" id="PTHR33420:SF3">
    <property type="entry name" value="FIMBRIAL SUBUNIT ELFA"/>
    <property type="match status" value="1"/>
</dbReference>
<evidence type="ECO:0000256" key="1">
    <source>
        <dbReference type="ARBA" id="ARBA00004561"/>
    </source>
</evidence>
<evidence type="ECO:0000256" key="3">
    <source>
        <dbReference type="ARBA" id="ARBA00022729"/>
    </source>
</evidence>
<name>A0ABT5NQ57_9PSED</name>
<keyword evidence="4" id="KW-0281">Fimbrium</keyword>
<evidence type="ECO:0000256" key="2">
    <source>
        <dbReference type="ARBA" id="ARBA00006671"/>
    </source>
</evidence>